<gene>
    <name evidence="3" type="primary">TINAG</name>
</gene>
<dbReference type="Ensembl" id="ENSLLTT00000025704.1">
    <property type="protein sequence ID" value="ENSLLTP00000024806.1"/>
    <property type="gene ID" value="ENSLLTG00000018193.1"/>
</dbReference>
<dbReference type="GeneTree" id="ENSGT00940000161065"/>
<dbReference type="InterPro" id="IPR013128">
    <property type="entry name" value="Peptidase_C1A"/>
</dbReference>
<proteinExistence type="inferred from homology"/>
<dbReference type="PANTHER" id="PTHR12411">
    <property type="entry name" value="CYSTEINE PROTEASE FAMILY C1-RELATED"/>
    <property type="match status" value="1"/>
</dbReference>
<dbReference type="GO" id="GO:0008234">
    <property type="term" value="F:cysteine-type peptidase activity"/>
    <property type="evidence" value="ECO:0007669"/>
    <property type="project" value="InterPro"/>
</dbReference>
<dbReference type="AlphaFoldDB" id="A0A8C5T020"/>
<dbReference type="Pfam" id="PF00112">
    <property type="entry name" value="Peptidase_C1"/>
    <property type="match status" value="1"/>
</dbReference>
<organism evidence="3 4">
    <name type="scientific">Laticauda laticaudata</name>
    <name type="common">Blue-ringed sea krait</name>
    <name type="synonym">Blue-lipped sea krait</name>
    <dbReference type="NCBI Taxonomy" id="8630"/>
    <lineage>
        <taxon>Eukaryota</taxon>
        <taxon>Metazoa</taxon>
        <taxon>Chordata</taxon>
        <taxon>Craniata</taxon>
        <taxon>Vertebrata</taxon>
        <taxon>Euteleostomi</taxon>
        <taxon>Lepidosauria</taxon>
        <taxon>Squamata</taxon>
        <taxon>Bifurcata</taxon>
        <taxon>Unidentata</taxon>
        <taxon>Episquamata</taxon>
        <taxon>Toxicofera</taxon>
        <taxon>Serpentes</taxon>
        <taxon>Colubroidea</taxon>
        <taxon>Elapidae</taxon>
        <taxon>Laticaudinae</taxon>
        <taxon>Laticauda</taxon>
    </lineage>
</organism>
<keyword evidence="4" id="KW-1185">Reference proteome</keyword>
<reference evidence="3" key="1">
    <citation type="submission" date="2025-08" db="UniProtKB">
        <authorList>
            <consortium name="Ensembl"/>
        </authorList>
    </citation>
    <scope>IDENTIFICATION</scope>
</reference>
<name>A0A8C5T020_LATLA</name>
<evidence type="ECO:0000313" key="4">
    <source>
        <dbReference type="Proteomes" id="UP000694406"/>
    </source>
</evidence>
<dbReference type="Gene3D" id="3.90.70.10">
    <property type="entry name" value="Cysteine proteinases"/>
    <property type="match status" value="1"/>
</dbReference>
<dbReference type="GO" id="GO:0007155">
    <property type="term" value="P:cell adhesion"/>
    <property type="evidence" value="ECO:0007669"/>
    <property type="project" value="Ensembl"/>
</dbReference>
<comment type="similarity">
    <text evidence="1">Belongs to the peptidase C1 family.</text>
</comment>
<dbReference type="SUPFAM" id="SSF54001">
    <property type="entry name" value="Cysteine proteinases"/>
    <property type="match status" value="1"/>
</dbReference>
<feature type="domain" description="Peptidase C1A papain C-terminal" evidence="2">
    <location>
        <begin position="50"/>
        <end position="270"/>
    </location>
</feature>
<dbReference type="Proteomes" id="UP000694406">
    <property type="component" value="Unplaced"/>
</dbReference>
<dbReference type="GO" id="GO:0005604">
    <property type="term" value="C:basement membrane"/>
    <property type="evidence" value="ECO:0007669"/>
    <property type="project" value="Ensembl"/>
</dbReference>
<dbReference type="GO" id="GO:0006508">
    <property type="term" value="P:proteolysis"/>
    <property type="evidence" value="ECO:0007669"/>
    <property type="project" value="InterPro"/>
</dbReference>
<accession>A0A8C5T020</accession>
<evidence type="ECO:0000256" key="1">
    <source>
        <dbReference type="ARBA" id="ARBA00008455"/>
    </source>
</evidence>
<protein>
    <submittedName>
        <fullName evidence="3">Tubulointerstitial nephritis antigen</fullName>
    </submittedName>
</protein>
<reference evidence="3" key="2">
    <citation type="submission" date="2025-09" db="UniProtKB">
        <authorList>
            <consortium name="Ensembl"/>
        </authorList>
    </citation>
    <scope>IDENTIFICATION</scope>
</reference>
<dbReference type="SMART" id="SM00645">
    <property type="entry name" value="Pept_C1"/>
    <property type="match status" value="1"/>
</dbReference>
<dbReference type="InterPro" id="IPR038765">
    <property type="entry name" value="Papain-like_cys_pep_sf"/>
</dbReference>
<evidence type="ECO:0000313" key="3">
    <source>
        <dbReference type="Ensembl" id="ENSLLTP00000024806.1"/>
    </source>
</evidence>
<evidence type="ECO:0000259" key="2">
    <source>
        <dbReference type="SMART" id="SM00645"/>
    </source>
</evidence>
<dbReference type="InterPro" id="IPR000668">
    <property type="entry name" value="Peptidase_C1A_C"/>
</dbReference>
<sequence>CQLCWRNNSWLYRWKADNYWKAGKFWRMTLKEGYSYCLGTFRPSAALLNFLEFYNWIHDPLDQRNCAASWAFSTASAAADRIAIHSQGRFTDNLSPQNLISCVIKNQQGCKGGSISNAWLVSHACYPLFWSQLHPMICAITSVFDAEGKRQATKPCPNQFETSNHIYQSGSPYRISSKVSVQSIMKVYNDLFLYKSGIYKHTSGEPQFEHQERLHSVKLVGTGLPGGRILISLNDIFPLSWGISWGENGYFRILRGQNECDIEKLIIAIKCHL</sequence>